<protein>
    <recommendedName>
        <fullName evidence="6">D-3-phosphoglycerate dehydrogenase</fullName>
        <ecNumber evidence="4">1.1.1.399</ecNumber>
        <ecNumber evidence="5">1.1.1.95</ecNumber>
    </recommendedName>
    <alternativeName>
        <fullName evidence="9">2-oxoglutarate reductase</fullName>
    </alternativeName>
</protein>
<proteinExistence type="inferred from homology"/>
<feature type="domain" description="ACT" evidence="13">
    <location>
        <begin position="317"/>
        <end position="387"/>
    </location>
</feature>
<dbReference type="EC" id="1.1.1.399" evidence="4"/>
<dbReference type="SUPFAM" id="SSF52283">
    <property type="entry name" value="Formate/glycerate dehydrogenase catalytic domain-like"/>
    <property type="match status" value="1"/>
</dbReference>
<dbReference type="PROSITE" id="PS51671">
    <property type="entry name" value="ACT"/>
    <property type="match status" value="1"/>
</dbReference>
<dbReference type="PANTHER" id="PTHR42938">
    <property type="entry name" value="FORMATE DEHYDROGENASE 1"/>
    <property type="match status" value="1"/>
</dbReference>
<name>A0A7X5HUR4_9FIRM</name>
<dbReference type="Pfam" id="PF00389">
    <property type="entry name" value="2-Hacid_dh"/>
    <property type="match status" value="1"/>
</dbReference>
<dbReference type="SUPFAM" id="SSF55021">
    <property type="entry name" value="ACT-like"/>
    <property type="match status" value="1"/>
</dbReference>
<evidence type="ECO:0000256" key="11">
    <source>
        <dbReference type="ARBA" id="ARBA00048731"/>
    </source>
</evidence>
<comment type="caution">
    <text evidence="14">The sequence shown here is derived from an EMBL/GenBank/DDBJ whole genome shotgun (WGS) entry which is preliminary data.</text>
</comment>
<sequence length="390" mass="42224">MFTIKTLNKIDERGLALFDRRYEINGEGEEDAILVRSAKMHDYVMPKSLLAIGRAGAGVNNIPVDQCAEKGVVVFNTPGANANAVKELVIAGILLSSRNIVGGIQWAQTLKGQEDVAKQVESGKGAFTGPEIEGKVLGVIGLGAIGVLVANAAASLGMEVYGYDPFISVDAAWGLSRAVHKAPSMEEVLAKADYVTVHVPLMEGTRKMINKESLGSMKDGVRILNFSRDALVDDEAMEEATASGKVSYYVTDFPNEKTIGMQNVIAIPHLGASTPESEVNCAIMAAQELKNYLEHGSIKNSVNYPDCEAGPCCSNHRVTLHHRNVPNMVSQIASVFAKHNINIEDMINKSRKDWAYTVLDVENDLNEEIVGELEAIEGVVRVRLIEECGR</sequence>
<comment type="catalytic activity">
    <reaction evidence="11">
        <text>(2R)-3-phosphoglycerate + NAD(+) = 3-phosphooxypyruvate + NADH + H(+)</text>
        <dbReference type="Rhea" id="RHEA:12641"/>
        <dbReference type="ChEBI" id="CHEBI:15378"/>
        <dbReference type="ChEBI" id="CHEBI:18110"/>
        <dbReference type="ChEBI" id="CHEBI:57540"/>
        <dbReference type="ChEBI" id="CHEBI:57945"/>
        <dbReference type="ChEBI" id="CHEBI:58272"/>
        <dbReference type="EC" id="1.1.1.95"/>
    </reaction>
</comment>
<evidence type="ECO:0000256" key="3">
    <source>
        <dbReference type="ARBA" id="ARBA00005854"/>
    </source>
</evidence>
<dbReference type="EC" id="1.1.1.95" evidence="5"/>
<evidence type="ECO:0000259" key="13">
    <source>
        <dbReference type="PROSITE" id="PS51671"/>
    </source>
</evidence>
<organism evidence="14 15">
    <name type="scientific">Anaerotalea alkaliphila</name>
    <dbReference type="NCBI Taxonomy" id="2662126"/>
    <lineage>
        <taxon>Bacteria</taxon>
        <taxon>Bacillati</taxon>
        <taxon>Bacillota</taxon>
        <taxon>Clostridia</taxon>
        <taxon>Eubacteriales</taxon>
        <taxon>Anaerotalea</taxon>
    </lineage>
</organism>
<dbReference type="UniPathway" id="UPA00135">
    <property type="reaction ID" value="UER00196"/>
</dbReference>
<evidence type="ECO:0000256" key="7">
    <source>
        <dbReference type="ARBA" id="ARBA00023002"/>
    </source>
</evidence>
<evidence type="ECO:0000256" key="2">
    <source>
        <dbReference type="ARBA" id="ARBA00005216"/>
    </source>
</evidence>
<dbReference type="EMBL" id="JAAEEH010000007">
    <property type="protein sequence ID" value="NDL66925.1"/>
    <property type="molecule type" value="Genomic_DNA"/>
</dbReference>
<dbReference type="CDD" id="cd12174">
    <property type="entry name" value="PGDH_like_3"/>
    <property type="match status" value="1"/>
</dbReference>
<evidence type="ECO:0000256" key="9">
    <source>
        <dbReference type="ARBA" id="ARBA00030455"/>
    </source>
</evidence>
<evidence type="ECO:0000313" key="14">
    <source>
        <dbReference type="EMBL" id="NDL66925.1"/>
    </source>
</evidence>
<dbReference type="InterPro" id="IPR036291">
    <property type="entry name" value="NAD(P)-bd_dom_sf"/>
</dbReference>
<accession>A0A7X5HUR4</accession>
<dbReference type="AlphaFoldDB" id="A0A7X5HUR4"/>
<keyword evidence="8" id="KW-0520">NAD</keyword>
<evidence type="ECO:0000256" key="6">
    <source>
        <dbReference type="ARBA" id="ARBA00021582"/>
    </source>
</evidence>
<dbReference type="CDD" id="cd04901">
    <property type="entry name" value="ACT_3PGDH"/>
    <property type="match status" value="1"/>
</dbReference>
<dbReference type="PANTHER" id="PTHR42938:SF47">
    <property type="entry name" value="HYDROXYPYRUVATE REDUCTASE"/>
    <property type="match status" value="1"/>
</dbReference>
<comment type="pathway">
    <text evidence="2">Amino-acid biosynthesis; L-serine biosynthesis; L-serine from 3-phospho-D-glycerate: step 1/3.</text>
</comment>
<dbReference type="SUPFAM" id="SSF51735">
    <property type="entry name" value="NAD(P)-binding Rossmann-fold domains"/>
    <property type="match status" value="1"/>
</dbReference>
<evidence type="ECO:0000256" key="5">
    <source>
        <dbReference type="ARBA" id="ARBA00013143"/>
    </source>
</evidence>
<comment type="catalytic activity">
    <reaction evidence="10">
        <text>(R)-2-hydroxyglutarate + NAD(+) = 2-oxoglutarate + NADH + H(+)</text>
        <dbReference type="Rhea" id="RHEA:49612"/>
        <dbReference type="ChEBI" id="CHEBI:15378"/>
        <dbReference type="ChEBI" id="CHEBI:15801"/>
        <dbReference type="ChEBI" id="CHEBI:16810"/>
        <dbReference type="ChEBI" id="CHEBI:57540"/>
        <dbReference type="ChEBI" id="CHEBI:57945"/>
        <dbReference type="EC" id="1.1.1.399"/>
    </reaction>
</comment>
<keyword evidence="7 12" id="KW-0560">Oxidoreductase</keyword>
<dbReference type="InterPro" id="IPR006140">
    <property type="entry name" value="D-isomer_DH_NAD-bd"/>
</dbReference>
<dbReference type="InterPro" id="IPR006139">
    <property type="entry name" value="D-isomer_2_OHA_DH_cat_dom"/>
</dbReference>
<gene>
    <name evidence="14" type="ORF">GXN74_04075</name>
</gene>
<dbReference type="RefSeq" id="WP_162369651.1">
    <property type="nucleotide sequence ID" value="NZ_JAAEEH010000007.1"/>
</dbReference>
<evidence type="ECO:0000256" key="1">
    <source>
        <dbReference type="ARBA" id="ARBA00003800"/>
    </source>
</evidence>
<dbReference type="GO" id="GO:0004617">
    <property type="term" value="F:phosphoglycerate dehydrogenase activity"/>
    <property type="evidence" value="ECO:0007669"/>
    <property type="project" value="UniProtKB-EC"/>
</dbReference>
<evidence type="ECO:0000256" key="12">
    <source>
        <dbReference type="RuleBase" id="RU003719"/>
    </source>
</evidence>
<dbReference type="Proteomes" id="UP000461585">
    <property type="component" value="Unassembled WGS sequence"/>
</dbReference>
<dbReference type="FunFam" id="3.40.50.720:FF:000584">
    <property type="entry name" value="D-3-phosphoglycerate dehydrogenase"/>
    <property type="match status" value="1"/>
</dbReference>
<evidence type="ECO:0000256" key="8">
    <source>
        <dbReference type="ARBA" id="ARBA00023027"/>
    </source>
</evidence>
<dbReference type="InterPro" id="IPR002912">
    <property type="entry name" value="ACT_dom"/>
</dbReference>
<evidence type="ECO:0000256" key="4">
    <source>
        <dbReference type="ARBA" id="ARBA00013001"/>
    </source>
</evidence>
<dbReference type="InterPro" id="IPR045865">
    <property type="entry name" value="ACT-like_dom_sf"/>
</dbReference>
<comment type="similarity">
    <text evidence="3 12">Belongs to the D-isomer specific 2-hydroxyacid dehydrogenase family.</text>
</comment>
<keyword evidence="15" id="KW-1185">Reference proteome</keyword>
<dbReference type="GO" id="GO:0051287">
    <property type="term" value="F:NAD binding"/>
    <property type="evidence" value="ECO:0007669"/>
    <property type="project" value="InterPro"/>
</dbReference>
<dbReference type="Pfam" id="PF02826">
    <property type="entry name" value="2-Hacid_dh_C"/>
    <property type="match status" value="1"/>
</dbReference>
<evidence type="ECO:0000256" key="10">
    <source>
        <dbReference type="ARBA" id="ARBA00048126"/>
    </source>
</evidence>
<dbReference type="Gene3D" id="3.40.50.720">
    <property type="entry name" value="NAD(P)-binding Rossmann-like Domain"/>
    <property type="match status" value="2"/>
</dbReference>
<evidence type="ECO:0000313" key="15">
    <source>
        <dbReference type="Proteomes" id="UP000461585"/>
    </source>
</evidence>
<reference evidence="14 15" key="1">
    <citation type="submission" date="2020-01" db="EMBL/GenBank/DDBJ databases">
        <title>Anaeroalcalibacter tamaniensis gen. nov., sp. nov., moderately halophilic strictly anaerobic fermenter bacterium from mud volcano of Taman peninsula.</title>
        <authorList>
            <person name="Frolova A."/>
            <person name="Merkel A.Y."/>
            <person name="Slobodkin A.I."/>
        </authorList>
    </citation>
    <scope>NUCLEOTIDE SEQUENCE [LARGE SCALE GENOMIC DNA]</scope>
    <source>
        <strain evidence="14 15">F-3ap</strain>
    </source>
</reference>
<dbReference type="InterPro" id="IPR029752">
    <property type="entry name" value="D-isomer_DH_CS1"/>
</dbReference>
<dbReference type="Gene3D" id="3.30.70.260">
    <property type="match status" value="1"/>
</dbReference>
<comment type="function">
    <text evidence="1">Catalyzes the reversible oxidation of 3-phospho-D-glycerate to 3-phosphonooxypyruvate, the first step of the phosphorylated L-serine biosynthesis pathway. Also catalyzes the reversible oxidation of 2-hydroxyglutarate to 2-oxoglutarate.</text>
</comment>
<dbReference type="PROSITE" id="PS00065">
    <property type="entry name" value="D_2_HYDROXYACID_DH_1"/>
    <property type="match status" value="1"/>
</dbReference>